<evidence type="ECO:0000259" key="1">
    <source>
        <dbReference type="Pfam" id="PF03372"/>
    </source>
</evidence>
<dbReference type="EMBL" id="CACVKT020005897">
    <property type="protein sequence ID" value="CAC5398371.1"/>
    <property type="molecule type" value="Genomic_DNA"/>
</dbReference>
<dbReference type="SUPFAM" id="SSF56219">
    <property type="entry name" value="DNase I-like"/>
    <property type="match status" value="1"/>
</dbReference>
<proteinExistence type="predicted"/>
<dbReference type="OrthoDB" id="5987290at2759"/>
<gene>
    <name evidence="2" type="ORF">MCOR_32747</name>
</gene>
<protein>
    <recommendedName>
        <fullName evidence="1">Endonuclease/exonuclease/phosphatase domain-containing protein</fullName>
    </recommendedName>
</protein>
<dbReference type="Proteomes" id="UP000507470">
    <property type="component" value="Unassembled WGS sequence"/>
</dbReference>
<dbReference type="Gene3D" id="3.60.10.10">
    <property type="entry name" value="Endonuclease/exonuclease/phosphatase"/>
    <property type="match status" value="1"/>
</dbReference>
<accession>A0A6J8CRG5</accession>
<name>A0A6J8CRG5_MYTCO</name>
<dbReference type="GO" id="GO:0003824">
    <property type="term" value="F:catalytic activity"/>
    <property type="evidence" value="ECO:0007669"/>
    <property type="project" value="InterPro"/>
</dbReference>
<evidence type="ECO:0000313" key="3">
    <source>
        <dbReference type="Proteomes" id="UP000507470"/>
    </source>
</evidence>
<dbReference type="AlphaFoldDB" id="A0A6J8CRG5"/>
<evidence type="ECO:0000313" key="2">
    <source>
        <dbReference type="EMBL" id="CAC5398371.1"/>
    </source>
</evidence>
<feature type="domain" description="Endonuclease/exonuclease/phosphatase" evidence="1">
    <location>
        <begin position="12"/>
        <end position="118"/>
    </location>
</feature>
<reference evidence="2 3" key="1">
    <citation type="submission" date="2020-06" db="EMBL/GenBank/DDBJ databases">
        <authorList>
            <person name="Li R."/>
            <person name="Bekaert M."/>
        </authorList>
    </citation>
    <scope>NUCLEOTIDE SEQUENCE [LARGE SCALE GENOMIC DNA]</scope>
    <source>
        <strain evidence="3">wild</strain>
    </source>
</reference>
<dbReference type="InterPro" id="IPR036691">
    <property type="entry name" value="Endo/exonu/phosph_ase_sf"/>
</dbReference>
<sequence>MFSTSISFLHKNVQSLLPKLDLIVAEYEDFDILSFTETWLNGNNSSDSVELIHYQKPFRKDRGPIKSGGGVIVYVKENIYSKRRGDLEVPSVEVLWIQLKINNKMVLYGTLYVPPKGNNEIRTNIESSVESAVTDVNCDRIIVTDFNDNLLNVANSKIHNICTNYSLEQLIEDPTHFKEQSSSLIDLIITDNSDFVPDQIRYHCLVMGFINA</sequence>
<dbReference type="PANTHER" id="PTHR33776:SF3">
    <property type="entry name" value="PHD-TYPE DOMAIN-CONTAINING PROTEIN"/>
    <property type="match status" value="1"/>
</dbReference>
<keyword evidence="3" id="KW-1185">Reference proteome</keyword>
<dbReference type="PANTHER" id="PTHR33776">
    <property type="entry name" value="ENDO/EXONUCLEASE/PHOSPHATASE DOMAIN-CONTAINING PROTEIN"/>
    <property type="match status" value="1"/>
</dbReference>
<dbReference type="InterPro" id="IPR005135">
    <property type="entry name" value="Endo/exonuclease/phosphatase"/>
</dbReference>
<organism evidence="2 3">
    <name type="scientific">Mytilus coruscus</name>
    <name type="common">Sea mussel</name>
    <dbReference type="NCBI Taxonomy" id="42192"/>
    <lineage>
        <taxon>Eukaryota</taxon>
        <taxon>Metazoa</taxon>
        <taxon>Spiralia</taxon>
        <taxon>Lophotrochozoa</taxon>
        <taxon>Mollusca</taxon>
        <taxon>Bivalvia</taxon>
        <taxon>Autobranchia</taxon>
        <taxon>Pteriomorphia</taxon>
        <taxon>Mytilida</taxon>
        <taxon>Mytiloidea</taxon>
        <taxon>Mytilidae</taxon>
        <taxon>Mytilinae</taxon>
        <taxon>Mytilus</taxon>
    </lineage>
</organism>
<dbReference type="Pfam" id="PF03372">
    <property type="entry name" value="Exo_endo_phos"/>
    <property type="match status" value="1"/>
</dbReference>